<feature type="compositionally biased region" description="Acidic residues" evidence="2">
    <location>
        <begin position="242"/>
        <end position="259"/>
    </location>
</feature>
<feature type="non-terminal residue" evidence="3">
    <location>
        <position position="1317"/>
    </location>
</feature>
<feature type="compositionally biased region" description="Low complexity" evidence="2">
    <location>
        <begin position="833"/>
        <end position="847"/>
    </location>
</feature>
<feature type="compositionally biased region" description="Acidic residues" evidence="2">
    <location>
        <begin position="523"/>
        <end position="532"/>
    </location>
</feature>
<sequence length="1317" mass="149359">MSFLPSSRLGTGRGGDSFLPCHLRPSRGEREEEQERRTAGRGEEEGRMKREDSYPRQNGEDGDFFSLLLGNHMTGLQTPRGEIEEDKNSSKASVYRSISSSRDKGERIGASPTRTHHFLRERKPSGTEEEEGALGVFKTGRILALSDVKRREKEESCDKEKKDKKTVTSYLSSSIATGREERRRSLFSDPCIKRTYVSLQKRESYETEGVQDREESPGAVYSRNMEEEEERYDRKKKRDNGREEEEEESKIGGGEEEERDLLSLRFPVIESPSLETYQLATSLLRKREKDLREERRSREVFLHEKVVLPAYTEMKDAKERDEIKEEKKERDEEKRKKKTFQEKNRQHDNGGRSSSRSSYHEDTTTSSSSSPRRGVRTPETKSGVPRKERRSSERRKSEGKKDEREGNCKEKTEEEEKKEKRMKKISHNEERKKKILSVGEQLIPQKEKKKNDRSSSPPFRENEKERHSSKGKPHLQERCSSDTARERLLSNRRNLSSRSIRSSPSGSTNTSGFPVSSHSTAYEEIEREEDGSTGDLSSSRSSLKQVTVDRASFSQRWKSSLERRGREGLREVKRRETKKDDDLEDVSSTRPSRSSSSFSASHDWRHGSSSSPSSRCCMSQEDREGPHRRRKRRENMTVSCSSEEDLQDKKSPYKNQESSPHHNRRRTEEEGEEEKEPSRRRRSRLARRGVCRNEGSSATSSSLSSSERKDNDKRKKLPSRGRKKSLKSRKEEKQEEEKRGLSCVLREGVKTSSSVSDIGTSLEEIEREKKKHKERSSPVSLSTPSRKMKRSCSHGNDRRADKRRSRTRERRERRGRRRTHSVSASPLCEDVLISSCSSSSTPSISPSRDGHHRSLKKKGGGGEEEEDRREERRRRYLHSRSQLGAKEKIDYHFSSQVILPSRRSSHVKTYSQEEEHRNSPSSPTPDLPSNSSPAPNLPCVSSSSSSSDLPNSSSSCCRTSLSQIFHPSSSSQRHEGASSSSSLPSTSFSSSSTCITSLHETSHASSSSLGPPTPFLSSTCASKGQEKSLYVIDQLCTLPKHRSSCTKESRSSHLRPSVSRHFLYKEQQVEESLQEELKRKTRIRRDKNKSHKQWSSTTEDTILKERTSSSLMNTITTGCSSSASSFLQGSLIGDDRLQTSPSFLSSSSRQETTSRQAIASVVEGGEGRGGMGEERQGSLLGSCEGKLVELKEKMKEQEGKEEEGKASSFLLSDLHADSHHIKKKKTVIDEGMTESFQKKDTDTLDISSQQLESRHLAIDSSKGLPVMLGVTGHPDQTLLLLPGGDLETLGKENGQIETDQMESLLESLTNQKKKKKK</sequence>
<feature type="coiled-coil region" evidence="1">
    <location>
        <begin position="1180"/>
        <end position="1207"/>
    </location>
</feature>
<feature type="compositionally biased region" description="Basic and acidic residues" evidence="2">
    <location>
        <begin position="313"/>
        <end position="350"/>
    </location>
</feature>
<feature type="compositionally biased region" description="Basic and acidic residues" evidence="2">
    <location>
        <begin position="148"/>
        <end position="166"/>
    </location>
</feature>
<dbReference type="RefSeq" id="XP_067919908.1">
    <property type="nucleotide sequence ID" value="XM_068068115.1"/>
</dbReference>
<dbReference type="VEuPathDB" id="ToxoDB:CSUI_007974"/>
<feature type="compositionally biased region" description="Polar residues" evidence="2">
    <location>
        <begin position="750"/>
        <end position="759"/>
    </location>
</feature>
<feature type="compositionally biased region" description="Low complexity" evidence="2">
    <location>
        <begin position="696"/>
        <end position="705"/>
    </location>
</feature>
<keyword evidence="4" id="KW-1185">Reference proteome</keyword>
<feature type="region of interest" description="Disordered" evidence="2">
    <location>
        <begin position="148"/>
        <end position="184"/>
    </location>
</feature>
<feature type="region of interest" description="Disordered" evidence="2">
    <location>
        <begin position="288"/>
        <end position="888"/>
    </location>
</feature>
<feature type="compositionally biased region" description="Basic residues" evidence="2">
    <location>
        <begin position="714"/>
        <end position="727"/>
    </location>
</feature>
<dbReference type="GeneID" id="94431326"/>
<feature type="region of interest" description="Disordered" evidence="2">
    <location>
        <begin position="900"/>
        <end position="951"/>
    </location>
</feature>
<evidence type="ECO:0000313" key="3">
    <source>
        <dbReference type="EMBL" id="PHJ18199.1"/>
    </source>
</evidence>
<evidence type="ECO:0000256" key="1">
    <source>
        <dbReference type="SAM" id="Coils"/>
    </source>
</evidence>
<feature type="compositionally biased region" description="Low complexity" evidence="2">
    <location>
        <begin position="533"/>
        <end position="543"/>
    </location>
</feature>
<feature type="compositionally biased region" description="Polar residues" evidence="2">
    <location>
        <begin position="167"/>
        <end position="176"/>
    </location>
</feature>
<feature type="compositionally biased region" description="Basic and acidic residues" evidence="2">
    <location>
        <begin position="26"/>
        <end position="54"/>
    </location>
</feature>
<feature type="compositionally biased region" description="Basic and acidic residues" evidence="2">
    <location>
        <begin position="288"/>
        <end position="306"/>
    </location>
</feature>
<gene>
    <name evidence="3" type="ORF">CSUI_007974</name>
</gene>
<feature type="region of interest" description="Disordered" evidence="2">
    <location>
        <begin position="1"/>
        <end position="132"/>
    </location>
</feature>
<feature type="compositionally biased region" description="Low complexity" evidence="2">
    <location>
        <begin position="927"/>
        <end position="951"/>
    </location>
</feature>
<feature type="compositionally biased region" description="Low complexity" evidence="2">
    <location>
        <begin position="978"/>
        <end position="987"/>
    </location>
</feature>
<keyword evidence="1" id="KW-0175">Coiled coil</keyword>
<feature type="compositionally biased region" description="Basic and acidic residues" evidence="2">
    <location>
        <begin position="460"/>
        <end position="489"/>
    </location>
</feature>
<dbReference type="EMBL" id="MIGC01004329">
    <property type="protein sequence ID" value="PHJ18199.1"/>
    <property type="molecule type" value="Genomic_DNA"/>
</dbReference>
<protein>
    <submittedName>
        <fullName evidence="3">Uncharacterized protein</fullName>
    </submittedName>
</protein>
<feature type="compositionally biased region" description="Basic and acidic residues" evidence="2">
    <location>
        <begin position="202"/>
        <end position="216"/>
    </location>
</feature>
<feature type="compositionally biased region" description="Low complexity" evidence="2">
    <location>
        <begin position="588"/>
        <end position="619"/>
    </location>
</feature>
<accession>A0A2C6KM34</accession>
<name>A0A2C6KM34_9APIC</name>
<comment type="caution">
    <text evidence="3">The sequence shown here is derived from an EMBL/GenBank/DDBJ whole genome shotgun (WGS) entry which is preliminary data.</text>
</comment>
<feature type="compositionally biased region" description="Basic residues" evidence="2">
    <location>
        <begin position="801"/>
        <end position="820"/>
    </location>
</feature>
<feature type="region of interest" description="Disordered" evidence="2">
    <location>
        <begin position="967"/>
        <end position="987"/>
    </location>
</feature>
<proteinExistence type="predicted"/>
<feature type="compositionally biased region" description="Basic and acidic residues" evidence="2">
    <location>
        <begin position="559"/>
        <end position="581"/>
    </location>
</feature>
<evidence type="ECO:0000313" key="4">
    <source>
        <dbReference type="Proteomes" id="UP000221165"/>
    </source>
</evidence>
<feature type="compositionally biased region" description="Basic residues" evidence="2">
    <location>
        <begin position="850"/>
        <end position="859"/>
    </location>
</feature>
<evidence type="ECO:0000256" key="2">
    <source>
        <dbReference type="SAM" id="MobiDB-lite"/>
    </source>
</evidence>
<organism evidence="3 4">
    <name type="scientific">Cystoisospora suis</name>
    <dbReference type="NCBI Taxonomy" id="483139"/>
    <lineage>
        <taxon>Eukaryota</taxon>
        <taxon>Sar</taxon>
        <taxon>Alveolata</taxon>
        <taxon>Apicomplexa</taxon>
        <taxon>Conoidasida</taxon>
        <taxon>Coccidia</taxon>
        <taxon>Eucoccidiorida</taxon>
        <taxon>Eimeriorina</taxon>
        <taxon>Sarcocystidae</taxon>
        <taxon>Cystoisospora</taxon>
    </lineage>
</organism>
<feature type="compositionally biased region" description="Basic and acidic residues" evidence="2">
    <location>
        <begin position="390"/>
        <end position="419"/>
    </location>
</feature>
<feature type="compositionally biased region" description="Basic and acidic residues" evidence="2">
    <location>
        <begin position="728"/>
        <end position="740"/>
    </location>
</feature>
<feature type="compositionally biased region" description="Polar residues" evidence="2">
    <location>
        <begin position="90"/>
        <end position="100"/>
    </location>
</feature>
<feature type="compositionally biased region" description="Low complexity" evidence="2">
    <location>
        <begin position="491"/>
        <end position="511"/>
    </location>
</feature>
<reference evidence="3 4" key="1">
    <citation type="journal article" date="2017" name="Int. J. Parasitol.">
        <title>The genome of the protozoan parasite Cystoisospora suis and a reverse vaccinology approach to identify vaccine candidates.</title>
        <authorList>
            <person name="Palmieri N."/>
            <person name="Shrestha A."/>
            <person name="Ruttkowski B."/>
            <person name="Beck T."/>
            <person name="Vogl C."/>
            <person name="Tomley F."/>
            <person name="Blake D.P."/>
            <person name="Joachim A."/>
        </authorList>
    </citation>
    <scope>NUCLEOTIDE SEQUENCE [LARGE SCALE GENOMIC DNA]</scope>
    <source>
        <strain evidence="3 4">Wien I</strain>
    </source>
</reference>
<feature type="compositionally biased region" description="Basic residues" evidence="2">
    <location>
        <begin position="678"/>
        <end position="690"/>
    </location>
</feature>
<feature type="region of interest" description="Disordered" evidence="2">
    <location>
        <begin position="202"/>
        <end position="260"/>
    </location>
</feature>
<dbReference type="Proteomes" id="UP000221165">
    <property type="component" value="Unassembled WGS sequence"/>
</dbReference>